<evidence type="ECO:0000256" key="2">
    <source>
        <dbReference type="ARBA" id="ARBA00023002"/>
    </source>
</evidence>
<gene>
    <name evidence="6" type="ORF">SAMN02745189_00881</name>
</gene>
<dbReference type="Gene3D" id="3.40.605.10">
    <property type="entry name" value="Aldehyde Dehydrogenase, Chain A, domain 1"/>
    <property type="match status" value="1"/>
</dbReference>
<keyword evidence="2 4" id="KW-0560">Oxidoreductase</keyword>
<dbReference type="PROSITE" id="PS00687">
    <property type="entry name" value="ALDEHYDE_DEHYDR_GLU"/>
    <property type="match status" value="1"/>
</dbReference>
<evidence type="ECO:0000256" key="1">
    <source>
        <dbReference type="ARBA" id="ARBA00009986"/>
    </source>
</evidence>
<dbReference type="InterPro" id="IPR029510">
    <property type="entry name" value="Ald_DH_CS_GLU"/>
</dbReference>
<dbReference type="PANTHER" id="PTHR42804:SF1">
    <property type="entry name" value="ALDEHYDE DEHYDROGENASE-RELATED"/>
    <property type="match status" value="1"/>
</dbReference>
<dbReference type="OrthoDB" id="9762913at2"/>
<sequence length="469" mass="51429">MKEYQIYYNGKWQDSDSGEFSEVENPATKEIIAKVPKGSHNDVDKAVEAAKNAFPEWNKTSPEERAEYVRKIKDGIESRKQELADMMVAELGNSQTFSEEGQVPLSLKEMEATLDDFKKFKFEEEMEDGTILQKEGFGVVACITPWNYPLNQIQRKITPALLAGNTVVVKPASLTPLTAMILTEIVDEIGLPDGVFNMVTGSGGDLGDYLTKHEDVSVVSFTGSTPVGSKMYESAGTNIKKLVLELGGKSPLVYLKGGDMEQAIDQAATTVINNQGQSCSALTRLLVPREDLDEVNERIKKYYEDVKVGDPTDYDTDIGPLVDENQMETVLDYIRKGKDEGAEVLVGGGQVDRTGYYVEPTVFTNAKNDMTISQEEIFGPVLTVIPYDSEEEAIELANDTVYGLSGAVTGPDFDSAKRVASQLRTGNVFINGGDRSPKAPFGGYKQSGLGRENGLYGVEDYIEIKALFT</sequence>
<dbReference type="Gene3D" id="3.40.309.10">
    <property type="entry name" value="Aldehyde Dehydrogenase, Chain A, domain 2"/>
    <property type="match status" value="1"/>
</dbReference>
<keyword evidence="7" id="KW-1185">Reference proteome</keyword>
<comment type="similarity">
    <text evidence="1 4">Belongs to the aldehyde dehydrogenase family.</text>
</comment>
<dbReference type="PANTHER" id="PTHR42804">
    <property type="entry name" value="ALDEHYDE DEHYDROGENASE"/>
    <property type="match status" value="1"/>
</dbReference>
<evidence type="ECO:0000313" key="7">
    <source>
        <dbReference type="Proteomes" id="UP000184206"/>
    </source>
</evidence>
<evidence type="ECO:0000256" key="4">
    <source>
        <dbReference type="RuleBase" id="RU003345"/>
    </source>
</evidence>
<evidence type="ECO:0000313" key="6">
    <source>
        <dbReference type="EMBL" id="SHL70295.1"/>
    </source>
</evidence>
<accession>A0A1M7CSV7</accession>
<protein>
    <submittedName>
        <fullName evidence="6">Aldehyde dehydrogenase (NAD+)</fullName>
    </submittedName>
</protein>
<dbReference type="InterPro" id="IPR015590">
    <property type="entry name" value="Aldehyde_DH_dom"/>
</dbReference>
<dbReference type="RefSeq" id="WP_072708644.1">
    <property type="nucleotide sequence ID" value="NZ_FRCF01000002.1"/>
</dbReference>
<evidence type="ECO:0000256" key="3">
    <source>
        <dbReference type="PROSITE-ProRule" id="PRU10007"/>
    </source>
</evidence>
<dbReference type="InterPro" id="IPR016162">
    <property type="entry name" value="Ald_DH_N"/>
</dbReference>
<name>A0A1M7CSV7_9BACL</name>
<dbReference type="AlphaFoldDB" id="A0A1M7CSV7"/>
<feature type="domain" description="Aldehyde dehydrogenase" evidence="5">
    <location>
        <begin position="12"/>
        <end position="466"/>
    </location>
</feature>
<dbReference type="EMBL" id="FRCF01000002">
    <property type="protein sequence ID" value="SHL70295.1"/>
    <property type="molecule type" value="Genomic_DNA"/>
</dbReference>
<dbReference type="CDD" id="cd07138">
    <property type="entry name" value="ALDH_CddD_SSP0762"/>
    <property type="match status" value="1"/>
</dbReference>
<feature type="active site" evidence="3">
    <location>
        <position position="245"/>
    </location>
</feature>
<dbReference type="InterPro" id="IPR016161">
    <property type="entry name" value="Ald_DH/histidinol_DH"/>
</dbReference>
<dbReference type="STRING" id="1123231.SAMN02745189_00881"/>
<organism evidence="6 7">
    <name type="scientific">Lacicoccus alkaliphilus DSM 16010</name>
    <dbReference type="NCBI Taxonomy" id="1123231"/>
    <lineage>
        <taxon>Bacteria</taxon>
        <taxon>Bacillati</taxon>
        <taxon>Bacillota</taxon>
        <taxon>Bacilli</taxon>
        <taxon>Bacillales</taxon>
        <taxon>Salinicoccaceae</taxon>
        <taxon>Lacicoccus</taxon>
    </lineage>
</organism>
<dbReference type="SUPFAM" id="SSF53720">
    <property type="entry name" value="ALDH-like"/>
    <property type="match status" value="1"/>
</dbReference>
<evidence type="ECO:0000259" key="5">
    <source>
        <dbReference type="Pfam" id="PF00171"/>
    </source>
</evidence>
<dbReference type="FunFam" id="3.40.605.10:FF:000007">
    <property type="entry name" value="NAD/NADP-dependent betaine aldehyde dehydrogenase"/>
    <property type="match status" value="1"/>
</dbReference>
<proteinExistence type="inferred from homology"/>
<dbReference type="Proteomes" id="UP000184206">
    <property type="component" value="Unassembled WGS sequence"/>
</dbReference>
<reference evidence="6 7" key="1">
    <citation type="submission" date="2016-11" db="EMBL/GenBank/DDBJ databases">
        <authorList>
            <person name="Jaros S."/>
            <person name="Januszkiewicz K."/>
            <person name="Wedrychowicz H."/>
        </authorList>
    </citation>
    <scope>NUCLEOTIDE SEQUENCE [LARGE SCALE GENOMIC DNA]</scope>
    <source>
        <strain evidence="6 7">DSM 16010</strain>
    </source>
</reference>
<dbReference type="GO" id="GO:0016620">
    <property type="term" value="F:oxidoreductase activity, acting on the aldehyde or oxo group of donors, NAD or NADP as acceptor"/>
    <property type="evidence" value="ECO:0007669"/>
    <property type="project" value="InterPro"/>
</dbReference>
<dbReference type="Pfam" id="PF00171">
    <property type="entry name" value="Aldedh"/>
    <property type="match status" value="1"/>
</dbReference>
<dbReference type="InterPro" id="IPR016163">
    <property type="entry name" value="Ald_DH_C"/>
</dbReference>
<dbReference type="FunFam" id="3.40.309.10:FF:000012">
    <property type="entry name" value="Betaine aldehyde dehydrogenase"/>
    <property type="match status" value="1"/>
</dbReference>